<gene>
    <name evidence="12" type="ORF">I0D00_14975</name>
</gene>
<dbReference type="RefSeq" id="WP_213640636.1">
    <property type="nucleotide sequence ID" value="NZ_JADPMV010000002.1"/>
</dbReference>
<dbReference type="Gene3D" id="1.20.120.160">
    <property type="entry name" value="HPT domain"/>
    <property type="match status" value="1"/>
</dbReference>
<keyword evidence="9" id="KW-1133">Transmembrane helix</keyword>
<evidence type="ECO:0000259" key="10">
    <source>
        <dbReference type="PROSITE" id="PS50110"/>
    </source>
</evidence>
<evidence type="ECO:0000313" key="13">
    <source>
        <dbReference type="Proteomes" id="UP001196601"/>
    </source>
</evidence>
<name>A0ABS5Q399_9PSED</name>
<evidence type="ECO:0000256" key="7">
    <source>
        <dbReference type="ARBA" id="ARBA00023012"/>
    </source>
</evidence>
<sequence>MRPLRANFQRALDWRLMLAALLLWGGLAAIVTELAGGAAREHALSQVDNELHTQSQLRLESLARQVDRRRQQVRLLAKTPPVFGIARATGNQGYDALEQSSLESWQRRLEGIFSAFATTTPDVLQVSLIGVADGGRELARVVQRGSRVQVLSAEQLQRRGDAHYFRETLRLRNNEVFVSAIEREEGADERQSPVLTMRLAAPVIGADGAVFAVVLVELDASRLLAVMRASPGEQPLRVYVSNRDGYFLLHPDSGRGLASESGRNWRWQDEFGAGPMPPERRVQQVLLAPATTAYAVSRQLALNPGTGEDSGLTLTMVMDDAQVASAATTARKTVALALLGGGVLAALLVLALHRQRRALYRRQAALAAIVGGAQDAIIGSTLDGLVSSWNPAAQRLFGYRAEEAIGQPLAELVVPQALAEEDRSLRQRALAGEMLPPLECQRRRRDGSLLPVVLTVAPVATASGIIGLADTVRAPAAQPLPDTPAEDSRAALERLVQARTEQVRRAAGLSRAALAGAGHGVLATDLEGLITLCNPAAERLLGYAAEELVGQHTPLLWLDPRQLAQRAERFARELQQTLAPGFETLIAKTRRNLPNQHRWTLIRKDGSAQVALLTVTALHEEQGASQGLVVVAVEVPPTQPEPRAAALAVGPGAPRPAGVHARSRELSGLRLLLVEDNPTNRQVAHALLASAGAEVEVACDGEAGVAALASAQTPFDAVLMDIQLPGMDGYAACHEMRRRYASEQLPIIAMTANAMPADRAAALEAGMNEHIGKPFELATLVAVIRGLTGRGPRQAPAPVTGVAEPRPVLDSVTALRRFEGNQAIYRQALAQFIAQLAELPEALEEERARLRARLHNLKGLAATLGADAFAAVAGEAVQLLAGDCTPERWAEQGAALQSAGRDAAGAAGLLLAEVPDEVEARTPGPGMSEDSLHDELLALWQLLATHNMGALFAYDRLSKHYQGAASRPLAQLGEAIERLDFAAAMVQCQALLANREEE</sequence>
<dbReference type="InterPro" id="IPR036641">
    <property type="entry name" value="HPT_dom_sf"/>
</dbReference>
<reference evidence="12 13" key="1">
    <citation type="journal article" date="2021" name="Syst. Appl. Microbiol.">
        <title>Pseudomonas lalucatii sp. nov. isolated from Vallgornera, a karstic cave in Mallorca, Western Mediterranean.</title>
        <authorList>
            <person name="Busquets A."/>
            <person name="Mulet M."/>
            <person name="Gomila M."/>
            <person name="Garcia-Valdes E."/>
        </authorList>
    </citation>
    <scope>NUCLEOTIDE SEQUENCE [LARGE SCALE GENOMIC DNA]</scope>
    <source>
        <strain evidence="12 13">R1b54</strain>
    </source>
</reference>
<feature type="domain" description="PAS" evidence="11">
    <location>
        <begin position="362"/>
        <end position="433"/>
    </location>
</feature>
<evidence type="ECO:0000256" key="3">
    <source>
        <dbReference type="ARBA" id="ARBA00022679"/>
    </source>
</evidence>
<evidence type="ECO:0000256" key="2">
    <source>
        <dbReference type="ARBA" id="ARBA00022553"/>
    </source>
</evidence>
<proteinExistence type="predicted"/>
<dbReference type="Proteomes" id="UP001196601">
    <property type="component" value="Unassembled WGS sequence"/>
</dbReference>
<keyword evidence="6" id="KW-0067">ATP-binding</keyword>
<dbReference type="Pfam" id="PF00989">
    <property type="entry name" value="PAS"/>
    <property type="match status" value="2"/>
</dbReference>
<dbReference type="PROSITE" id="PS50110">
    <property type="entry name" value="RESPONSE_REGULATORY"/>
    <property type="match status" value="1"/>
</dbReference>
<evidence type="ECO:0000256" key="4">
    <source>
        <dbReference type="ARBA" id="ARBA00022741"/>
    </source>
</evidence>
<dbReference type="SUPFAM" id="SSF55785">
    <property type="entry name" value="PYP-like sensor domain (PAS domain)"/>
    <property type="match status" value="2"/>
</dbReference>
<feature type="domain" description="PAS" evidence="11">
    <location>
        <begin position="521"/>
        <end position="577"/>
    </location>
</feature>
<dbReference type="InterPro" id="IPR011006">
    <property type="entry name" value="CheY-like_superfamily"/>
</dbReference>
<dbReference type="SMART" id="SM00091">
    <property type="entry name" value="PAS"/>
    <property type="match status" value="2"/>
</dbReference>
<accession>A0ABS5Q399</accession>
<dbReference type="InterPro" id="IPR013767">
    <property type="entry name" value="PAS_fold"/>
</dbReference>
<evidence type="ECO:0000256" key="9">
    <source>
        <dbReference type="SAM" id="Phobius"/>
    </source>
</evidence>
<dbReference type="Gene3D" id="3.30.450.20">
    <property type="entry name" value="PAS domain"/>
    <property type="match status" value="3"/>
</dbReference>
<dbReference type="InterPro" id="IPR035965">
    <property type="entry name" value="PAS-like_dom_sf"/>
</dbReference>
<feature type="domain" description="Response regulatory" evidence="10">
    <location>
        <begin position="670"/>
        <end position="788"/>
    </location>
</feature>
<dbReference type="InterPro" id="IPR029151">
    <property type="entry name" value="Sensor-like_sf"/>
</dbReference>
<keyword evidence="4" id="KW-0547">Nucleotide-binding</keyword>
<keyword evidence="7" id="KW-0902">Two-component regulatory system</keyword>
<evidence type="ECO:0000256" key="1">
    <source>
        <dbReference type="ARBA" id="ARBA00004370"/>
    </source>
</evidence>
<dbReference type="SUPFAM" id="SSF52172">
    <property type="entry name" value="CheY-like"/>
    <property type="match status" value="1"/>
</dbReference>
<dbReference type="Gene3D" id="3.40.50.2300">
    <property type="match status" value="1"/>
</dbReference>
<evidence type="ECO:0000256" key="5">
    <source>
        <dbReference type="ARBA" id="ARBA00022777"/>
    </source>
</evidence>
<protein>
    <submittedName>
        <fullName evidence="12">PAS domain-containing protein</fullName>
    </submittedName>
</protein>
<keyword evidence="9" id="KW-0812">Transmembrane</keyword>
<dbReference type="Pfam" id="PF00072">
    <property type="entry name" value="Response_reg"/>
    <property type="match status" value="1"/>
</dbReference>
<evidence type="ECO:0000256" key="8">
    <source>
        <dbReference type="PROSITE-ProRule" id="PRU00169"/>
    </source>
</evidence>
<comment type="caution">
    <text evidence="12">The sequence shown here is derived from an EMBL/GenBank/DDBJ whole genome shotgun (WGS) entry which is preliminary data.</text>
</comment>
<dbReference type="SUPFAM" id="SSF47226">
    <property type="entry name" value="Histidine-containing phosphotransfer domain, HPT domain"/>
    <property type="match status" value="1"/>
</dbReference>
<dbReference type="PROSITE" id="PS50112">
    <property type="entry name" value="PAS"/>
    <property type="match status" value="2"/>
</dbReference>
<keyword evidence="3" id="KW-0808">Transferase</keyword>
<evidence type="ECO:0000313" key="12">
    <source>
        <dbReference type="EMBL" id="MBS7663233.1"/>
    </source>
</evidence>
<dbReference type="PANTHER" id="PTHR45339:SF3">
    <property type="entry name" value="HISTIDINE KINASE"/>
    <property type="match status" value="1"/>
</dbReference>
<evidence type="ECO:0000256" key="6">
    <source>
        <dbReference type="ARBA" id="ARBA00022840"/>
    </source>
</evidence>
<feature type="transmembrane region" description="Helical" evidence="9">
    <location>
        <begin position="449"/>
        <end position="469"/>
    </location>
</feature>
<dbReference type="SMART" id="SM00448">
    <property type="entry name" value="REC"/>
    <property type="match status" value="1"/>
</dbReference>
<dbReference type="InterPro" id="IPR000014">
    <property type="entry name" value="PAS"/>
</dbReference>
<keyword evidence="13" id="KW-1185">Reference proteome</keyword>
<dbReference type="InterPro" id="IPR001789">
    <property type="entry name" value="Sig_transdc_resp-reg_receiver"/>
</dbReference>
<keyword evidence="9" id="KW-0472">Membrane</keyword>
<keyword evidence="5" id="KW-0418">Kinase</keyword>
<dbReference type="EMBL" id="JADPMV010000002">
    <property type="protein sequence ID" value="MBS7663233.1"/>
    <property type="molecule type" value="Genomic_DNA"/>
</dbReference>
<evidence type="ECO:0000259" key="11">
    <source>
        <dbReference type="PROSITE" id="PS50112"/>
    </source>
</evidence>
<dbReference type="SUPFAM" id="SSF103190">
    <property type="entry name" value="Sensory domain-like"/>
    <property type="match status" value="1"/>
</dbReference>
<dbReference type="CDD" id="cd00130">
    <property type="entry name" value="PAS"/>
    <property type="match status" value="2"/>
</dbReference>
<comment type="subcellular location">
    <subcellularLocation>
        <location evidence="1">Membrane</location>
    </subcellularLocation>
</comment>
<feature type="modified residue" description="4-aspartylphosphate" evidence="8">
    <location>
        <position position="721"/>
    </location>
</feature>
<dbReference type="PANTHER" id="PTHR45339">
    <property type="entry name" value="HYBRID SIGNAL TRANSDUCTION HISTIDINE KINASE J"/>
    <property type="match status" value="1"/>
</dbReference>
<keyword evidence="2 8" id="KW-0597">Phosphoprotein</keyword>
<dbReference type="CDD" id="cd17546">
    <property type="entry name" value="REC_hyHK_CKI1_RcsC-like"/>
    <property type="match status" value="1"/>
</dbReference>
<feature type="transmembrane region" description="Helical" evidence="9">
    <location>
        <begin position="334"/>
        <end position="352"/>
    </location>
</feature>
<organism evidence="12 13">
    <name type="scientific">Pseudomonas lalucatii</name>
    <dbReference type="NCBI Taxonomy" id="1424203"/>
    <lineage>
        <taxon>Bacteria</taxon>
        <taxon>Pseudomonadati</taxon>
        <taxon>Pseudomonadota</taxon>
        <taxon>Gammaproteobacteria</taxon>
        <taxon>Pseudomonadales</taxon>
        <taxon>Pseudomonadaceae</taxon>
        <taxon>Pseudomonas</taxon>
    </lineage>
</organism>
<dbReference type="NCBIfam" id="TIGR00229">
    <property type="entry name" value="sensory_box"/>
    <property type="match status" value="2"/>
</dbReference>